<evidence type="ECO:0000313" key="9">
    <source>
        <dbReference type="Proteomes" id="UP000289323"/>
    </source>
</evidence>
<dbReference type="PANTHER" id="PTHR42973">
    <property type="entry name" value="BINDING OXIDOREDUCTASE, PUTATIVE (AFU_ORTHOLOGUE AFUA_1G17690)-RELATED"/>
    <property type="match status" value="1"/>
</dbReference>
<dbReference type="InterPro" id="IPR016169">
    <property type="entry name" value="FAD-bd_PCMH_sub2"/>
</dbReference>
<dbReference type="InterPro" id="IPR012951">
    <property type="entry name" value="BBE"/>
</dbReference>
<feature type="signal peptide" evidence="6">
    <location>
        <begin position="1"/>
        <end position="20"/>
    </location>
</feature>
<comment type="similarity">
    <text evidence="1">Belongs to the oxygen-dependent FAD-linked oxidoreductase family.</text>
</comment>
<evidence type="ECO:0000259" key="7">
    <source>
        <dbReference type="PROSITE" id="PS51387"/>
    </source>
</evidence>
<proteinExistence type="inferred from homology"/>
<dbReference type="SUPFAM" id="SSF56176">
    <property type="entry name" value="FAD-binding/transporter-associated domain-like"/>
    <property type="match status" value="1"/>
</dbReference>
<accession>A0A446BKZ8</accession>
<dbReference type="Pfam" id="PF08031">
    <property type="entry name" value="BBE"/>
    <property type="match status" value="1"/>
</dbReference>
<feature type="domain" description="FAD-binding PCMH-type" evidence="7">
    <location>
        <begin position="58"/>
        <end position="232"/>
    </location>
</feature>
<evidence type="ECO:0000256" key="4">
    <source>
        <dbReference type="ARBA" id="ARBA00022827"/>
    </source>
</evidence>
<evidence type="ECO:0000256" key="6">
    <source>
        <dbReference type="SAM" id="SignalP"/>
    </source>
</evidence>
<dbReference type="GO" id="GO:0016491">
    <property type="term" value="F:oxidoreductase activity"/>
    <property type="evidence" value="ECO:0007669"/>
    <property type="project" value="UniProtKB-KW"/>
</dbReference>
<dbReference type="InterPro" id="IPR016166">
    <property type="entry name" value="FAD-bd_PCMH"/>
</dbReference>
<dbReference type="PANTHER" id="PTHR42973:SF32">
    <property type="entry name" value="FAD-LINKED OXIDOREDUCTASE AFOF"/>
    <property type="match status" value="1"/>
</dbReference>
<dbReference type="InterPro" id="IPR036318">
    <property type="entry name" value="FAD-bd_PCMH-like_sf"/>
</dbReference>
<dbReference type="PROSITE" id="PS51387">
    <property type="entry name" value="FAD_PCMH"/>
    <property type="match status" value="1"/>
</dbReference>
<keyword evidence="3 6" id="KW-0732">Signal</keyword>
<evidence type="ECO:0000313" key="8">
    <source>
        <dbReference type="EMBL" id="SPQ23136.1"/>
    </source>
</evidence>
<dbReference type="Gene3D" id="3.40.462.20">
    <property type="match status" value="1"/>
</dbReference>
<evidence type="ECO:0000256" key="5">
    <source>
        <dbReference type="ARBA" id="ARBA00023002"/>
    </source>
</evidence>
<dbReference type="Proteomes" id="UP000289323">
    <property type="component" value="Unassembled WGS sequence"/>
</dbReference>
<evidence type="ECO:0000256" key="2">
    <source>
        <dbReference type="ARBA" id="ARBA00022630"/>
    </source>
</evidence>
<dbReference type="Gene3D" id="3.30.465.10">
    <property type="match status" value="1"/>
</dbReference>
<keyword evidence="4" id="KW-0274">FAD</keyword>
<dbReference type="InterPro" id="IPR006094">
    <property type="entry name" value="Oxid_FAD_bind_N"/>
</dbReference>
<dbReference type="GO" id="GO:0071949">
    <property type="term" value="F:FAD binding"/>
    <property type="evidence" value="ECO:0007669"/>
    <property type="project" value="InterPro"/>
</dbReference>
<name>A0A446BKZ8_9PEZI</name>
<keyword evidence="5" id="KW-0560">Oxidoreductase</keyword>
<evidence type="ECO:0000256" key="3">
    <source>
        <dbReference type="ARBA" id="ARBA00022729"/>
    </source>
</evidence>
<gene>
    <name evidence="8" type="ORF">TT172_LOCUS5555</name>
</gene>
<dbReference type="Pfam" id="PF01565">
    <property type="entry name" value="FAD_binding_4"/>
    <property type="match status" value="1"/>
</dbReference>
<sequence length="483" mass="52277">MRPLSGSLFMLGMTAAHTAASNVNINLEALFGPHVSSGTLIASASDANFSSVVGPRWSSWQPPQYFGAIKPANEADLQAIIKIAKAHNVSFHATTSGHGTNMQYGKIKNALNINLGNFKSVSIDTANNRLTIGGATSFGDVFGPLWAAGKEVQTGNSVCVGMVGATIGGGIGSMQGLHGLMVDALESVRMVTASGEVVTASETENPDLFWAVRGAGANFGIITSATYRVFDQTANGSAILAEFVYPAAANRSVWELLQSYDNNLPRPLALFPEVGYNRTTNEPMVLYVAIYFGTLEEAQPHFDKARALGPVSTTIVNTTAPGVYTMLSQGVCDNGNYQNEYTVGLQHTDVATMEDVFADMVAFYEANPEYNGKVIYQRYSNEVALQTPVSKTAYPWRDIKTYLLFENIYTNPALDDAVTSFSEKIRDKIQATSGYPNRRVYLNYDHGDEGPAAWWGADHLRKLRALKAKWDPDNLFGKGAPMN</sequence>
<evidence type="ECO:0000256" key="1">
    <source>
        <dbReference type="ARBA" id="ARBA00005466"/>
    </source>
</evidence>
<reference evidence="8 9" key="1">
    <citation type="submission" date="2018-04" db="EMBL/GenBank/DDBJ databases">
        <authorList>
            <person name="Huttner S."/>
            <person name="Dainat J."/>
        </authorList>
    </citation>
    <scope>NUCLEOTIDE SEQUENCE [LARGE SCALE GENOMIC DNA]</scope>
</reference>
<dbReference type="EMBL" id="OUUZ01000009">
    <property type="protein sequence ID" value="SPQ23136.1"/>
    <property type="molecule type" value="Genomic_DNA"/>
</dbReference>
<dbReference type="AlphaFoldDB" id="A0A446BKZ8"/>
<keyword evidence="2" id="KW-0285">Flavoprotein</keyword>
<organism evidence="8 9">
    <name type="scientific">Thermothielavioides terrestris</name>
    <dbReference type="NCBI Taxonomy" id="2587410"/>
    <lineage>
        <taxon>Eukaryota</taxon>
        <taxon>Fungi</taxon>
        <taxon>Dikarya</taxon>
        <taxon>Ascomycota</taxon>
        <taxon>Pezizomycotina</taxon>
        <taxon>Sordariomycetes</taxon>
        <taxon>Sordariomycetidae</taxon>
        <taxon>Sordariales</taxon>
        <taxon>Chaetomiaceae</taxon>
        <taxon>Thermothielavioides</taxon>
    </lineage>
</organism>
<dbReference type="InterPro" id="IPR050416">
    <property type="entry name" value="FAD-linked_Oxidoreductase"/>
</dbReference>
<protein>
    <submittedName>
        <fullName evidence="8">247b9da1-2dcf-4515-a175-c5a615431876</fullName>
    </submittedName>
</protein>
<feature type="chain" id="PRO_5019420837" evidence="6">
    <location>
        <begin position="21"/>
        <end position="483"/>
    </location>
</feature>